<dbReference type="EMBL" id="JAVRBK010000009">
    <property type="protein sequence ID" value="KAK5639167.1"/>
    <property type="molecule type" value="Genomic_DNA"/>
</dbReference>
<name>A0AAN7ZD59_9COLE</name>
<feature type="compositionally biased region" description="Polar residues" evidence="1">
    <location>
        <begin position="301"/>
        <end position="311"/>
    </location>
</feature>
<reference evidence="2 3" key="1">
    <citation type="journal article" date="2024" name="Insects">
        <title>An Improved Chromosome-Level Genome Assembly of the Firefly Pyrocoelia pectoralis.</title>
        <authorList>
            <person name="Fu X."/>
            <person name="Meyer-Rochow V.B."/>
            <person name="Ballantyne L."/>
            <person name="Zhu X."/>
        </authorList>
    </citation>
    <scope>NUCLEOTIDE SEQUENCE [LARGE SCALE GENOMIC DNA]</scope>
    <source>
        <strain evidence="2">XCY_ONT2</strain>
    </source>
</reference>
<gene>
    <name evidence="2" type="ORF">RI129_011659</name>
</gene>
<evidence type="ECO:0000313" key="3">
    <source>
        <dbReference type="Proteomes" id="UP001329430"/>
    </source>
</evidence>
<comment type="caution">
    <text evidence="2">The sequence shown here is derived from an EMBL/GenBank/DDBJ whole genome shotgun (WGS) entry which is preliminary data.</text>
</comment>
<dbReference type="Proteomes" id="UP001329430">
    <property type="component" value="Chromosome 9"/>
</dbReference>
<sequence>MENEDSAKFNTFSGPLTLAEIKKSPFDQKISCDYPKKGINRGLNRVIINSFVPKYNVLNVNFSDLMPSRNIYFDYPELHLWKQMNLSNLSDDNPDSSMDQYSSYPSLIIYPDKNDISPSTTYTPQSHVLQFSNDDVQCDNKKGIIQLFTDSVIIISDDEDLCEDQNLTTSSLKSNSDLNGSSILQLDDEFGTCNLTSTDTEEESMKFNDTLEEMEMFLKQGLDPKIPEIHNTEMKVQVGMDSFKKPLSSKIPVTRKKNVERNTPTTSKTWKFKDVVSPVAIYIKNSPHVPQIQNVPLKLSSPKNLFPTQKPSRSDTNNKEDTLPQIIYAPPRKVVKSTEQSLKLPLNIQRHLPTTPHIIKHTGRVLGKVNRGVEEKLLECDLSLNNVSDLNSTVPLQEISVHKCKNVFIM</sequence>
<dbReference type="AlphaFoldDB" id="A0AAN7ZD59"/>
<organism evidence="2 3">
    <name type="scientific">Pyrocoelia pectoralis</name>
    <dbReference type="NCBI Taxonomy" id="417401"/>
    <lineage>
        <taxon>Eukaryota</taxon>
        <taxon>Metazoa</taxon>
        <taxon>Ecdysozoa</taxon>
        <taxon>Arthropoda</taxon>
        <taxon>Hexapoda</taxon>
        <taxon>Insecta</taxon>
        <taxon>Pterygota</taxon>
        <taxon>Neoptera</taxon>
        <taxon>Endopterygota</taxon>
        <taxon>Coleoptera</taxon>
        <taxon>Polyphaga</taxon>
        <taxon>Elateriformia</taxon>
        <taxon>Elateroidea</taxon>
        <taxon>Lampyridae</taxon>
        <taxon>Lampyrinae</taxon>
        <taxon>Pyrocoelia</taxon>
    </lineage>
</organism>
<proteinExistence type="predicted"/>
<feature type="region of interest" description="Disordered" evidence="1">
    <location>
        <begin position="300"/>
        <end position="320"/>
    </location>
</feature>
<keyword evidence="3" id="KW-1185">Reference proteome</keyword>
<protein>
    <submittedName>
        <fullName evidence="2">Uncharacterized protein</fullName>
    </submittedName>
</protein>
<evidence type="ECO:0000313" key="2">
    <source>
        <dbReference type="EMBL" id="KAK5639167.1"/>
    </source>
</evidence>
<evidence type="ECO:0000256" key="1">
    <source>
        <dbReference type="SAM" id="MobiDB-lite"/>
    </source>
</evidence>
<accession>A0AAN7ZD59</accession>